<name>A0A6H1Z7N5_9ZZZZ</name>
<dbReference type="EMBL" id="MT143710">
    <property type="protein sequence ID" value="QJA43471.1"/>
    <property type="molecule type" value="Genomic_DNA"/>
</dbReference>
<evidence type="ECO:0000313" key="1">
    <source>
        <dbReference type="EMBL" id="QJA43471.1"/>
    </source>
</evidence>
<organism evidence="1">
    <name type="scientific">viral metagenome</name>
    <dbReference type="NCBI Taxonomy" id="1070528"/>
    <lineage>
        <taxon>unclassified sequences</taxon>
        <taxon>metagenomes</taxon>
        <taxon>organismal metagenomes</taxon>
    </lineage>
</organism>
<gene>
    <name evidence="1" type="ORF">MM171A00097_0118</name>
    <name evidence="2" type="ORF">MM171B00542_0019</name>
</gene>
<proteinExistence type="predicted"/>
<dbReference type="AlphaFoldDB" id="A0A6H1Z7N5"/>
<sequence>MAKTVRVDLAAPPQKITVRAGDTIRVRSAFRYEGPPMTGRFRTAMYFKGIDPHDEMVFGHRSFTIPDSPSPGVDVSTAPSDIDLLVPRGFSDKQIGLYTKLVDITGADIFSPYYDDIIVIEPEEPVFSNLVIVSYAKV</sequence>
<protein>
    <submittedName>
        <fullName evidence="1">Uncharacterized protein</fullName>
    </submittedName>
</protein>
<evidence type="ECO:0000313" key="2">
    <source>
        <dbReference type="EMBL" id="QJB03848.1"/>
    </source>
</evidence>
<accession>A0A6H1Z7N5</accession>
<reference evidence="1" key="1">
    <citation type="submission" date="2020-03" db="EMBL/GenBank/DDBJ databases">
        <title>The deep terrestrial virosphere.</title>
        <authorList>
            <person name="Holmfeldt K."/>
            <person name="Nilsson E."/>
            <person name="Simone D."/>
            <person name="Lopez-Fernandez M."/>
            <person name="Wu X."/>
            <person name="de Brujin I."/>
            <person name="Lundin D."/>
            <person name="Andersson A."/>
            <person name="Bertilsson S."/>
            <person name="Dopson M."/>
        </authorList>
    </citation>
    <scope>NUCLEOTIDE SEQUENCE</scope>
    <source>
        <strain evidence="1">MM171A00097</strain>
        <strain evidence="2">MM171B00542</strain>
    </source>
</reference>
<dbReference type="EMBL" id="MT143863">
    <property type="protein sequence ID" value="QJB03848.1"/>
    <property type="molecule type" value="Genomic_DNA"/>
</dbReference>